<dbReference type="PANTHER" id="PTHR38811:SF1">
    <property type="entry name" value="UPF0284 PROTEIN SLL1500"/>
    <property type="match status" value="1"/>
</dbReference>
<dbReference type="AlphaFoldDB" id="A0A238Y8N3"/>
<comment type="similarity">
    <text evidence="1">Belongs to the UPF0284 family.</text>
</comment>
<dbReference type="EMBL" id="FZNQ01000033">
    <property type="protein sequence ID" value="SNR67380.1"/>
    <property type="molecule type" value="Genomic_DNA"/>
</dbReference>
<dbReference type="NCBIfam" id="NF003371">
    <property type="entry name" value="PRK04447.1-4"/>
    <property type="match status" value="1"/>
</dbReference>
<dbReference type="InterPro" id="IPR003200">
    <property type="entry name" value="Nict_dMeBzImd_PRibTrfase"/>
</dbReference>
<organism evidence="2 3">
    <name type="scientific">Halorubrum vacuolatum</name>
    <name type="common">Natronobacterium vacuolatum</name>
    <dbReference type="NCBI Taxonomy" id="63740"/>
    <lineage>
        <taxon>Archaea</taxon>
        <taxon>Methanobacteriati</taxon>
        <taxon>Methanobacteriota</taxon>
        <taxon>Stenosarchaea group</taxon>
        <taxon>Halobacteria</taxon>
        <taxon>Halobacteriales</taxon>
        <taxon>Haloferacaceae</taxon>
        <taxon>Halorubrum</taxon>
    </lineage>
</organism>
<reference evidence="2 3" key="1">
    <citation type="submission" date="2017-06" db="EMBL/GenBank/DDBJ databases">
        <authorList>
            <person name="Kim H.J."/>
            <person name="Triplett B.A."/>
        </authorList>
    </citation>
    <scope>NUCLEOTIDE SEQUENCE [LARGE SCALE GENOMIC DNA]</scope>
    <source>
        <strain evidence="2 3">DSM 8800</strain>
    </source>
</reference>
<evidence type="ECO:0000256" key="1">
    <source>
        <dbReference type="HAMAP-Rule" id="MF_01086"/>
    </source>
</evidence>
<dbReference type="NCBIfam" id="TIGR00303">
    <property type="entry name" value="nicotinate mononucleotide-dependent phosphoribosyltransferase CobT"/>
    <property type="match status" value="1"/>
</dbReference>
<keyword evidence="3" id="KW-1185">Reference proteome</keyword>
<gene>
    <name evidence="2" type="ORF">SAMN06264855_13317</name>
</gene>
<dbReference type="PANTHER" id="PTHR38811">
    <property type="match status" value="1"/>
</dbReference>
<dbReference type="SUPFAM" id="SSF52733">
    <property type="entry name" value="Nicotinate mononucleotide:5,6-dimethylbenzimidazole phosphoribosyltransferase (CobT)"/>
    <property type="match status" value="1"/>
</dbReference>
<dbReference type="Gene3D" id="3.40.50.10210">
    <property type="match status" value="1"/>
</dbReference>
<dbReference type="Pfam" id="PF02277">
    <property type="entry name" value="DBI_PRT"/>
    <property type="match status" value="1"/>
</dbReference>
<dbReference type="NCBIfam" id="NF003372">
    <property type="entry name" value="PRK04447.1-5"/>
    <property type="match status" value="1"/>
</dbReference>
<name>A0A238Y8N3_HALVU</name>
<sequence>MDGPNPMRVILVVGCTQTGMLDGLSAAGNAPELLQHTPAADAEIVEYGRPICAPVTPVSPTGCPTPAVITRAVREMIDFDLLVVDAGLAADTAAPTLALGGRPGTDIREPIAVPNASALFKRARSLGRAQPDDAITIGESIPGGTTTALGVMTALGEPYGVSSSLPTNPVERKRNVVAMGLERSNIGPGDTAPDPLAAIRLMGDPVIAVVSGIVVGARETGARVTLAGGTQMLAVAAVIRHLGRTDELALATTRYVHEDETVDLESSAASLGLCLSVTDPGFERTDHQGLSAYHRGVGKEGVGMGGALRLATRNGVTMADVRDRTVTCYERLIDDQGP</sequence>
<protein>
    <recommendedName>
        <fullName evidence="1">UPF0284 protein SAMN06264855_13317</fullName>
    </recommendedName>
</protein>
<dbReference type="Proteomes" id="UP000198397">
    <property type="component" value="Unassembled WGS sequence"/>
</dbReference>
<dbReference type="GO" id="GO:0008939">
    <property type="term" value="F:nicotinate-nucleotide-dimethylbenzimidazole phosphoribosyltransferase activity"/>
    <property type="evidence" value="ECO:0007669"/>
    <property type="project" value="InterPro"/>
</dbReference>
<accession>A0A238Y8N3</accession>
<evidence type="ECO:0000313" key="2">
    <source>
        <dbReference type="EMBL" id="SNR67380.1"/>
    </source>
</evidence>
<dbReference type="CDD" id="cd02439">
    <property type="entry name" value="DMB-PRT_CobT"/>
    <property type="match status" value="1"/>
</dbReference>
<dbReference type="InterPro" id="IPR002805">
    <property type="entry name" value="Nict_dMeBzImd_PRibTrfase_arc"/>
</dbReference>
<proteinExistence type="inferred from homology"/>
<dbReference type="InterPro" id="IPR036087">
    <property type="entry name" value="Nict_dMeBzImd_PRibTrfase_sf"/>
</dbReference>
<dbReference type="HAMAP" id="MF_01086">
    <property type="entry name" value="UPF0284"/>
    <property type="match status" value="1"/>
</dbReference>
<evidence type="ECO:0000313" key="3">
    <source>
        <dbReference type="Proteomes" id="UP000198397"/>
    </source>
</evidence>